<keyword evidence="2" id="KW-1185">Reference proteome</keyword>
<organism evidence="1 2">
    <name type="scientific">Diploptera punctata</name>
    <name type="common">Pacific beetle cockroach</name>
    <dbReference type="NCBI Taxonomy" id="6984"/>
    <lineage>
        <taxon>Eukaryota</taxon>
        <taxon>Metazoa</taxon>
        <taxon>Ecdysozoa</taxon>
        <taxon>Arthropoda</taxon>
        <taxon>Hexapoda</taxon>
        <taxon>Insecta</taxon>
        <taxon>Pterygota</taxon>
        <taxon>Neoptera</taxon>
        <taxon>Polyneoptera</taxon>
        <taxon>Dictyoptera</taxon>
        <taxon>Blattodea</taxon>
        <taxon>Blaberoidea</taxon>
        <taxon>Blaberidae</taxon>
        <taxon>Diplopterinae</taxon>
        <taxon>Diploptera</taxon>
    </lineage>
</organism>
<dbReference type="EMBL" id="JASPKZ010009377">
    <property type="protein sequence ID" value="KAJ9577088.1"/>
    <property type="molecule type" value="Genomic_DNA"/>
</dbReference>
<sequence length="53" mass="6078">AAFYCPISRSSGLFWDKRRLEFSQTVPASSMNIQDNVYIPRNKSCNLLINLLV</sequence>
<dbReference type="AlphaFoldDB" id="A0AAD7ZBS6"/>
<evidence type="ECO:0000313" key="1">
    <source>
        <dbReference type="EMBL" id="KAJ9577088.1"/>
    </source>
</evidence>
<proteinExistence type="predicted"/>
<comment type="caution">
    <text evidence="1">The sequence shown here is derived from an EMBL/GenBank/DDBJ whole genome shotgun (WGS) entry which is preliminary data.</text>
</comment>
<protein>
    <submittedName>
        <fullName evidence="1">Uncharacterized protein</fullName>
    </submittedName>
</protein>
<accession>A0AAD7ZBS6</accession>
<dbReference type="Proteomes" id="UP001233999">
    <property type="component" value="Unassembled WGS sequence"/>
</dbReference>
<reference evidence="1" key="2">
    <citation type="submission" date="2023-05" db="EMBL/GenBank/DDBJ databases">
        <authorList>
            <person name="Fouks B."/>
        </authorList>
    </citation>
    <scope>NUCLEOTIDE SEQUENCE</scope>
    <source>
        <strain evidence="1">Stay&amp;Tobe</strain>
        <tissue evidence="1">Testes</tissue>
    </source>
</reference>
<evidence type="ECO:0000313" key="2">
    <source>
        <dbReference type="Proteomes" id="UP001233999"/>
    </source>
</evidence>
<feature type="non-terminal residue" evidence="1">
    <location>
        <position position="1"/>
    </location>
</feature>
<gene>
    <name evidence="1" type="ORF">L9F63_006368</name>
</gene>
<feature type="non-terminal residue" evidence="1">
    <location>
        <position position="53"/>
    </location>
</feature>
<reference evidence="1" key="1">
    <citation type="journal article" date="2023" name="IScience">
        <title>Live-bearing cockroach genome reveals convergent evolutionary mechanisms linked to viviparity in insects and beyond.</title>
        <authorList>
            <person name="Fouks B."/>
            <person name="Harrison M.C."/>
            <person name="Mikhailova A.A."/>
            <person name="Marchal E."/>
            <person name="English S."/>
            <person name="Carruthers M."/>
            <person name="Jennings E.C."/>
            <person name="Chiamaka E.L."/>
            <person name="Frigard R.A."/>
            <person name="Pippel M."/>
            <person name="Attardo G.M."/>
            <person name="Benoit J.B."/>
            <person name="Bornberg-Bauer E."/>
            <person name="Tobe S.S."/>
        </authorList>
    </citation>
    <scope>NUCLEOTIDE SEQUENCE</scope>
    <source>
        <strain evidence="1">Stay&amp;Tobe</strain>
    </source>
</reference>
<name>A0AAD7ZBS6_DIPPU</name>